<reference evidence="3" key="1">
    <citation type="journal article" date="2019" name="Int. J. Syst. Evol. Microbiol.">
        <title>The Global Catalogue of Microorganisms (GCM) 10K type strain sequencing project: providing services to taxonomists for standard genome sequencing and annotation.</title>
        <authorList>
            <consortium name="The Broad Institute Genomics Platform"/>
            <consortium name="The Broad Institute Genome Sequencing Center for Infectious Disease"/>
            <person name="Wu L."/>
            <person name="Ma J."/>
        </authorList>
    </citation>
    <scope>NUCLEOTIDE SEQUENCE [LARGE SCALE GENOMIC DNA]</scope>
    <source>
        <strain evidence="3">KACC 12602</strain>
    </source>
</reference>
<keyword evidence="1" id="KW-0732">Signal</keyword>
<sequence length="136" mass="14513">MKKITLPALALVASLAFSSCSQRLVDFTVISSKNHSLMLDKSQGKRVKASSIGPFGIGASIKDAMDKALQSAGPDMDLLVDGVVRVNNYFFVGGYQVEGLAVSSTKLRGQLGKEGFEAWCKANNVFDPNKAEVIAE</sequence>
<dbReference type="EMBL" id="JBHSKT010000012">
    <property type="protein sequence ID" value="MFC5272122.1"/>
    <property type="molecule type" value="Genomic_DNA"/>
</dbReference>
<feature type="signal peptide" evidence="1">
    <location>
        <begin position="1"/>
        <end position="18"/>
    </location>
</feature>
<evidence type="ECO:0000313" key="2">
    <source>
        <dbReference type="EMBL" id="MFC5272122.1"/>
    </source>
</evidence>
<keyword evidence="3" id="KW-1185">Reference proteome</keyword>
<protein>
    <recommendedName>
        <fullName evidence="4">Lipoprotein</fullName>
    </recommendedName>
</protein>
<comment type="caution">
    <text evidence="2">The sequence shown here is derived from an EMBL/GenBank/DDBJ whole genome shotgun (WGS) entry which is preliminary data.</text>
</comment>
<dbReference type="RefSeq" id="WP_378018481.1">
    <property type="nucleotide sequence ID" value="NZ_JBHSKT010000012.1"/>
</dbReference>
<organism evidence="2 3">
    <name type="scientific">Adhaeribacter terreus</name>
    <dbReference type="NCBI Taxonomy" id="529703"/>
    <lineage>
        <taxon>Bacteria</taxon>
        <taxon>Pseudomonadati</taxon>
        <taxon>Bacteroidota</taxon>
        <taxon>Cytophagia</taxon>
        <taxon>Cytophagales</taxon>
        <taxon>Hymenobacteraceae</taxon>
        <taxon>Adhaeribacter</taxon>
    </lineage>
</organism>
<evidence type="ECO:0000256" key="1">
    <source>
        <dbReference type="SAM" id="SignalP"/>
    </source>
</evidence>
<proteinExistence type="predicted"/>
<feature type="chain" id="PRO_5047539938" description="Lipoprotein" evidence="1">
    <location>
        <begin position="19"/>
        <end position="136"/>
    </location>
</feature>
<dbReference type="PROSITE" id="PS51257">
    <property type="entry name" value="PROKAR_LIPOPROTEIN"/>
    <property type="match status" value="1"/>
</dbReference>
<dbReference type="Proteomes" id="UP001596161">
    <property type="component" value="Unassembled WGS sequence"/>
</dbReference>
<gene>
    <name evidence="2" type="ORF">ACFPIB_16005</name>
</gene>
<evidence type="ECO:0000313" key="3">
    <source>
        <dbReference type="Proteomes" id="UP001596161"/>
    </source>
</evidence>
<accession>A0ABW0EDX4</accession>
<name>A0ABW0EDX4_9BACT</name>
<evidence type="ECO:0008006" key="4">
    <source>
        <dbReference type="Google" id="ProtNLM"/>
    </source>
</evidence>